<keyword evidence="2" id="KW-0548">Nucleotidyltransferase</keyword>
<dbReference type="AlphaFoldDB" id="G0U8W6"/>
<sequence>MEVRQESNGHRTVAQSDASAPASDHNSDCGPSTVSLPTSLPVVFLVLGYRGSGKTSVSKCLAAKYNLLHISSDDACCSGKHPFIELRAKLQEEFGTGGKRRYCGVVLDRFIAYSEFDAFYIQSALNAVDLPVPLVFLLDIDTELAAQRANNQERNNVASGFAQAVERKAQIVTSSTVYAPIARFRNICVTEDKCVQMVVDEITATVAAIEFTPEWAGARLPHSARRESYGTRLVQDYETFMELANDVHLAVGNVHGRRDSAPLSSVGAYLSKEYFSFARKDLRSLLSTMSVTLKADGERMLLVKHRKYGFIGFPAAFTHCYVLNGLFEGVEMGRPSLPDFTKKSVETSHEGAVEFLLDTEIVVRDSRPTLFVMDFIYFWGLEGKRVRFGQRLAVLRDYFTGLESAAHVIVLKDYVAINKARTLVNTIKTGSELPVDRLIFQHDGVYRFGRDKLLIKWKPMELCTADFRITNGVQTHGEWTFSLMVTDDLTKETNFGETVYPNAICRIPSNVVEEHALADGMVVELALVDCVRLVGRRDDEVREWAFRGVRNDKTSPNKYSIVKKIVELEHLGLEELASLCEGVPFHGAA</sequence>
<dbReference type="InterPro" id="IPR027417">
    <property type="entry name" value="P-loop_NTPase"/>
</dbReference>
<dbReference type="SUPFAM" id="SSF52540">
    <property type="entry name" value="P-loop containing nucleoside triphosphate hydrolases"/>
    <property type="match status" value="1"/>
</dbReference>
<dbReference type="PANTHER" id="PTHR10367">
    <property type="entry name" value="MRNA-CAPPING ENZYME"/>
    <property type="match status" value="1"/>
</dbReference>
<keyword evidence="2" id="KW-0808">Transferase</keyword>
<evidence type="ECO:0000313" key="2">
    <source>
        <dbReference type="EMBL" id="CCC54048.1"/>
    </source>
</evidence>
<gene>
    <name evidence="2" type="ORF">TVY486_1115320</name>
</gene>
<dbReference type="Gene3D" id="3.40.50.300">
    <property type="entry name" value="P-loop containing nucleotide triphosphate hydrolases"/>
    <property type="match status" value="1"/>
</dbReference>
<dbReference type="InterPro" id="IPR051029">
    <property type="entry name" value="mRNA_Capping_Enz/RNA_Phosphat"/>
</dbReference>
<dbReference type="InterPro" id="IPR012340">
    <property type="entry name" value="NA-bd_OB-fold"/>
</dbReference>
<accession>G0U8W6</accession>
<dbReference type="PANTHER" id="PTHR10367:SF17">
    <property type="entry name" value="MRNA-CAPPING ENZYME"/>
    <property type="match status" value="1"/>
</dbReference>
<protein>
    <submittedName>
        <fullName evidence="2">Putative RNA guanylyltransferase</fullName>
    </submittedName>
</protein>
<dbReference type="SUPFAM" id="SSF50249">
    <property type="entry name" value="Nucleic acid-binding proteins"/>
    <property type="match status" value="1"/>
</dbReference>
<dbReference type="Gene3D" id="2.40.50.140">
    <property type="entry name" value="Nucleic acid-binding proteins"/>
    <property type="match status" value="1"/>
</dbReference>
<reference evidence="2" key="1">
    <citation type="journal article" date="2012" name="Proc. Natl. Acad. Sci. U.S.A.">
        <title>Antigenic diversity is generated by distinct evolutionary mechanisms in African trypanosome species.</title>
        <authorList>
            <person name="Jackson A.P."/>
            <person name="Berry A."/>
            <person name="Aslett M."/>
            <person name="Allison H.C."/>
            <person name="Burton P."/>
            <person name="Vavrova-Anderson J."/>
            <person name="Brown R."/>
            <person name="Browne H."/>
            <person name="Corton N."/>
            <person name="Hauser H."/>
            <person name="Gamble J."/>
            <person name="Gilderthorp R."/>
            <person name="Marcello L."/>
            <person name="McQuillan J."/>
            <person name="Otto T.D."/>
            <person name="Quail M.A."/>
            <person name="Sanders M.J."/>
            <person name="van Tonder A."/>
            <person name="Ginger M.L."/>
            <person name="Field M.C."/>
            <person name="Barry J.D."/>
            <person name="Hertz-Fowler C."/>
            <person name="Berriman M."/>
        </authorList>
    </citation>
    <scope>NUCLEOTIDE SEQUENCE</scope>
    <source>
        <strain evidence="2">Y486</strain>
    </source>
</reference>
<proteinExistence type="predicted"/>
<dbReference type="EMBL" id="HE573027">
    <property type="protein sequence ID" value="CCC54048.1"/>
    <property type="molecule type" value="Genomic_DNA"/>
</dbReference>
<organism evidence="2">
    <name type="scientific">Trypanosoma vivax (strain Y486)</name>
    <dbReference type="NCBI Taxonomy" id="1055687"/>
    <lineage>
        <taxon>Eukaryota</taxon>
        <taxon>Discoba</taxon>
        <taxon>Euglenozoa</taxon>
        <taxon>Kinetoplastea</taxon>
        <taxon>Metakinetoplastina</taxon>
        <taxon>Trypanosomatida</taxon>
        <taxon>Trypanosomatidae</taxon>
        <taxon>Trypanosoma</taxon>
        <taxon>Duttonella</taxon>
    </lineage>
</organism>
<name>G0U8W6_TRYVY</name>
<dbReference type="GO" id="GO:0004484">
    <property type="term" value="F:mRNA guanylyltransferase activity"/>
    <property type="evidence" value="ECO:0007669"/>
    <property type="project" value="TreeGrafter"/>
</dbReference>
<feature type="region of interest" description="Disordered" evidence="1">
    <location>
        <begin position="1"/>
        <end position="32"/>
    </location>
</feature>
<evidence type="ECO:0000256" key="1">
    <source>
        <dbReference type="SAM" id="MobiDB-lite"/>
    </source>
</evidence>
<dbReference type="Gene3D" id="3.30.470.30">
    <property type="entry name" value="DNA ligase/mRNA capping enzyme"/>
    <property type="match status" value="1"/>
</dbReference>
<dbReference type="GO" id="GO:0006370">
    <property type="term" value="P:7-methylguanosine mRNA capping"/>
    <property type="evidence" value="ECO:0007669"/>
    <property type="project" value="TreeGrafter"/>
</dbReference>
<dbReference type="SUPFAM" id="SSF56091">
    <property type="entry name" value="DNA ligase/mRNA capping enzyme, catalytic domain"/>
    <property type="match status" value="1"/>
</dbReference>